<evidence type="ECO:0000313" key="1">
    <source>
        <dbReference type="EMBL" id="HIV26170.1"/>
    </source>
</evidence>
<reference evidence="1" key="1">
    <citation type="submission" date="2020-10" db="EMBL/GenBank/DDBJ databases">
        <authorList>
            <person name="Gilroy R."/>
        </authorList>
    </citation>
    <scope>NUCLEOTIDE SEQUENCE</scope>
    <source>
        <strain evidence="1">CHK188-20938</strain>
    </source>
</reference>
<proteinExistence type="predicted"/>
<reference evidence="1" key="2">
    <citation type="journal article" date="2021" name="PeerJ">
        <title>Extensive microbial diversity within the chicken gut microbiome revealed by metagenomics and culture.</title>
        <authorList>
            <person name="Gilroy R."/>
            <person name="Ravi A."/>
            <person name="Getino M."/>
            <person name="Pursley I."/>
            <person name="Horton D.L."/>
            <person name="Alikhan N.F."/>
            <person name="Baker D."/>
            <person name="Gharbi K."/>
            <person name="Hall N."/>
            <person name="Watson M."/>
            <person name="Adriaenssens E.M."/>
            <person name="Foster-Nyarko E."/>
            <person name="Jarju S."/>
            <person name="Secka A."/>
            <person name="Antonio M."/>
            <person name="Oren A."/>
            <person name="Chaudhuri R.R."/>
            <person name="La Ragione R."/>
            <person name="Hildebrand F."/>
            <person name="Pallen M.J."/>
        </authorList>
    </citation>
    <scope>NUCLEOTIDE SEQUENCE</scope>
    <source>
        <strain evidence="1">CHK188-20938</strain>
    </source>
</reference>
<dbReference type="AlphaFoldDB" id="A0A9D1TB75"/>
<dbReference type="Proteomes" id="UP000824169">
    <property type="component" value="Unassembled WGS sequence"/>
</dbReference>
<dbReference type="EMBL" id="DVOO01000030">
    <property type="protein sequence ID" value="HIV26170.1"/>
    <property type="molecule type" value="Genomic_DNA"/>
</dbReference>
<comment type="caution">
    <text evidence="1">The sequence shown here is derived from an EMBL/GenBank/DDBJ whole genome shotgun (WGS) entry which is preliminary data.</text>
</comment>
<evidence type="ECO:0000313" key="2">
    <source>
        <dbReference type="Proteomes" id="UP000824169"/>
    </source>
</evidence>
<organism evidence="1 2">
    <name type="scientific">Candidatus Scatomonas pullistercoris</name>
    <dbReference type="NCBI Taxonomy" id="2840920"/>
    <lineage>
        <taxon>Bacteria</taxon>
        <taxon>Bacillati</taxon>
        <taxon>Bacillota</taxon>
        <taxon>Clostridia</taxon>
        <taxon>Lachnospirales</taxon>
        <taxon>Lachnospiraceae</taxon>
        <taxon>Lachnospiraceae incertae sedis</taxon>
        <taxon>Candidatus Scatomonas</taxon>
    </lineage>
</organism>
<protein>
    <submittedName>
        <fullName evidence="1">Uncharacterized protein</fullName>
    </submittedName>
</protein>
<name>A0A9D1TB75_9FIRM</name>
<accession>A0A9D1TB75</accession>
<gene>
    <name evidence="1" type="ORF">IAB71_10410</name>
</gene>
<sequence>MFNTKKTNPAHMWNLLRKAAALFPGNRRKPAFPESSGRKSPYMLVEVEAQYLYEDFLYELENGLLCLFVFDKAE</sequence>